<evidence type="ECO:0000259" key="3">
    <source>
        <dbReference type="Pfam" id="PF07883"/>
    </source>
</evidence>
<keyword evidence="1" id="KW-0479">Metal-binding</keyword>
<dbReference type="SUPFAM" id="SSF51182">
    <property type="entry name" value="RmlC-like cupins"/>
    <property type="match status" value="1"/>
</dbReference>
<gene>
    <name evidence="4" type="ORF">TPR58_15455</name>
</gene>
<dbReference type="Proteomes" id="UP001427805">
    <property type="component" value="Unassembled WGS sequence"/>
</dbReference>
<protein>
    <submittedName>
        <fullName evidence="4">Cupin domain-containing protein</fullName>
    </submittedName>
</protein>
<dbReference type="InterPro" id="IPR014710">
    <property type="entry name" value="RmlC-like_jellyroll"/>
</dbReference>
<reference evidence="4 5" key="1">
    <citation type="submission" date="2024-05" db="EMBL/GenBank/DDBJ databases">
        <title>Sphingomonas sp. HF-S3 16S ribosomal RNA gene Genome sequencing and assembly.</title>
        <authorList>
            <person name="Lee H."/>
        </authorList>
    </citation>
    <scope>NUCLEOTIDE SEQUENCE [LARGE SCALE GENOMIC DNA]</scope>
    <source>
        <strain evidence="4 5">HF-S3</strain>
    </source>
</reference>
<evidence type="ECO:0000256" key="2">
    <source>
        <dbReference type="SAM" id="SignalP"/>
    </source>
</evidence>
<dbReference type="RefSeq" id="WP_346247597.1">
    <property type="nucleotide sequence ID" value="NZ_JBDIZK010000009.1"/>
</dbReference>
<dbReference type="InterPro" id="IPR013096">
    <property type="entry name" value="Cupin_2"/>
</dbReference>
<sequence length="154" mass="16316">MRFGRRDMLVAAVAGVIGASAATASQGAPGRLGPTIWDWQAMTARQTDVGAVRDLVRQPTATLDELEMHVTTLNAGTSSHPPHSHPNEELVIVREGTVEVLNGGAWKRLGPGSVVFNASNAPHALRNVGSRPATYHVINWKTPATPRSAGKEPS</sequence>
<comment type="caution">
    <text evidence="4">The sequence shown here is derived from an EMBL/GenBank/DDBJ whole genome shotgun (WGS) entry which is preliminary data.</text>
</comment>
<evidence type="ECO:0000256" key="1">
    <source>
        <dbReference type="ARBA" id="ARBA00022723"/>
    </source>
</evidence>
<evidence type="ECO:0000313" key="5">
    <source>
        <dbReference type="Proteomes" id="UP001427805"/>
    </source>
</evidence>
<dbReference type="Gene3D" id="2.60.120.10">
    <property type="entry name" value="Jelly Rolls"/>
    <property type="match status" value="1"/>
</dbReference>
<dbReference type="InterPro" id="IPR011051">
    <property type="entry name" value="RmlC_Cupin_sf"/>
</dbReference>
<keyword evidence="5" id="KW-1185">Reference proteome</keyword>
<dbReference type="Pfam" id="PF07883">
    <property type="entry name" value="Cupin_2"/>
    <property type="match status" value="1"/>
</dbReference>
<feature type="chain" id="PRO_5047261040" evidence="2">
    <location>
        <begin position="25"/>
        <end position="154"/>
    </location>
</feature>
<dbReference type="PANTHER" id="PTHR35848:SF6">
    <property type="entry name" value="CUPIN TYPE-2 DOMAIN-CONTAINING PROTEIN"/>
    <property type="match status" value="1"/>
</dbReference>
<accession>A0ABV0BDW3</accession>
<evidence type="ECO:0000313" key="4">
    <source>
        <dbReference type="EMBL" id="MEN3748572.1"/>
    </source>
</evidence>
<organism evidence="4 5">
    <name type="scientific">Sphingomonas rustica</name>
    <dbReference type="NCBI Taxonomy" id="3103142"/>
    <lineage>
        <taxon>Bacteria</taxon>
        <taxon>Pseudomonadati</taxon>
        <taxon>Pseudomonadota</taxon>
        <taxon>Alphaproteobacteria</taxon>
        <taxon>Sphingomonadales</taxon>
        <taxon>Sphingomonadaceae</taxon>
        <taxon>Sphingomonas</taxon>
    </lineage>
</organism>
<keyword evidence="2" id="KW-0732">Signal</keyword>
<dbReference type="InterPro" id="IPR051610">
    <property type="entry name" value="GPI/OXD"/>
</dbReference>
<dbReference type="CDD" id="cd02209">
    <property type="entry name" value="cupin_XRE_C"/>
    <property type="match status" value="1"/>
</dbReference>
<dbReference type="EMBL" id="JBDIZK010000009">
    <property type="protein sequence ID" value="MEN3748572.1"/>
    <property type="molecule type" value="Genomic_DNA"/>
</dbReference>
<feature type="domain" description="Cupin type-2" evidence="3">
    <location>
        <begin position="70"/>
        <end position="138"/>
    </location>
</feature>
<dbReference type="PANTHER" id="PTHR35848">
    <property type="entry name" value="OXALATE-BINDING PROTEIN"/>
    <property type="match status" value="1"/>
</dbReference>
<proteinExistence type="predicted"/>
<name>A0ABV0BDW3_9SPHN</name>
<feature type="signal peptide" evidence="2">
    <location>
        <begin position="1"/>
        <end position="24"/>
    </location>
</feature>